<sequence>MDDIPTSIPLSDTPSLTDSELRRLLPPDTDIAEAKSACATGSLYTAKGAVERLTSEGVPVVNLRGCLLEGIRSRDEAVVEMLLSKGVPIKHVRRGASGTTEVYRDLVFATAIWMGHQQGDGVVFSVSARMDITPLSNAVLKAPLPVIELLFAHSNPPYRGELLHNAAMRTTGDAEEVVRMVLERCQLDINHIVYEGDVFSYEVWKVSGLGTALHEAAKIGNASVVQLLLASGADVSIRDSCGRTALEVAELFGHHSIVEMLRGSEC</sequence>
<dbReference type="SMART" id="SM00248">
    <property type="entry name" value="ANK"/>
    <property type="match status" value="3"/>
</dbReference>
<dbReference type="PANTHER" id="PTHR24166:SF48">
    <property type="entry name" value="PROTEIN VAPYRIN"/>
    <property type="match status" value="1"/>
</dbReference>
<keyword evidence="2 3" id="KW-0040">ANK repeat</keyword>
<evidence type="ECO:0000313" key="6">
    <source>
        <dbReference type="Proteomes" id="UP001337655"/>
    </source>
</evidence>
<feature type="repeat" description="ANK" evidence="3">
    <location>
        <begin position="211"/>
        <end position="240"/>
    </location>
</feature>
<dbReference type="PANTHER" id="PTHR24166">
    <property type="entry name" value="ROLLING PEBBLES, ISOFORM B"/>
    <property type="match status" value="1"/>
</dbReference>
<proteinExistence type="predicted"/>
<evidence type="ECO:0000256" key="1">
    <source>
        <dbReference type="ARBA" id="ARBA00022737"/>
    </source>
</evidence>
<comment type="caution">
    <text evidence="5">The sequence shown here is derived from an EMBL/GenBank/DDBJ whole genome shotgun (WGS) entry which is preliminary data.</text>
</comment>
<keyword evidence="1" id="KW-0677">Repeat</keyword>
<keyword evidence="6" id="KW-1185">Reference proteome</keyword>
<dbReference type="InterPro" id="IPR050889">
    <property type="entry name" value="Dendritic_Spine_Reg/Scaffold"/>
</dbReference>
<dbReference type="Proteomes" id="UP001337655">
    <property type="component" value="Unassembled WGS sequence"/>
</dbReference>
<dbReference type="Pfam" id="PF12796">
    <property type="entry name" value="Ank_2"/>
    <property type="match status" value="1"/>
</dbReference>
<protein>
    <submittedName>
        <fullName evidence="5">Uncharacterized protein</fullName>
    </submittedName>
</protein>
<dbReference type="GeneID" id="89923742"/>
<evidence type="ECO:0000256" key="4">
    <source>
        <dbReference type="SAM" id="MobiDB-lite"/>
    </source>
</evidence>
<dbReference type="InterPro" id="IPR002110">
    <property type="entry name" value="Ankyrin_rpt"/>
</dbReference>
<dbReference type="RefSeq" id="XP_064662409.1">
    <property type="nucleotide sequence ID" value="XM_064799654.1"/>
</dbReference>
<organism evidence="5 6">
    <name type="scientific">Saxophila tyrrhenica</name>
    <dbReference type="NCBI Taxonomy" id="1690608"/>
    <lineage>
        <taxon>Eukaryota</taxon>
        <taxon>Fungi</taxon>
        <taxon>Dikarya</taxon>
        <taxon>Ascomycota</taxon>
        <taxon>Pezizomycotina</taxon>
        <taxon>Dothideomycetes</taxon>
        <taxon>Dothideomycetidae</taxon>
        <taxon>Mycosphaerellales</taxon>
        <taxon>Extremaceae</taxon>
        <taxon>Saxophila</taxon>
    </lineage>
</organism>
<dbReference type="AlphaFoldDB" id="A0AAV9PIH4"/>
<dbReference type="Gene3D" id="1.25.40.20">
    <property type="entry name" value="Ankyrin repeat-containing domain"/>
    <property type="match status" value="1"/>
</dbReference>
<dbReference type="PROSITE" id="PS50088">
    <property type="entry name" value="ANK_REPEAT"/>
    <property type="match status" value="1"/>
</dbReference>
<evidence type="ECO:0000256" key="2">
    <source>
        <dbReference type="ARBA" id="ARBA00023043"/>
    </source>
</evidence>
<evidence type="ECO:0000256" key="3">
    <source>
        <dbReference type="PROSITE-ProRule" id="PRU00023"/>
    </source>
</evidence>
<dbReference type="PROSITE" id="PS50297">
    <property type="entry name" value="ANK_REP_REGION"/>
    <property type="match status" value="1"/>
</dbReference>
<evidence type="ECO:0000313" key="5">
    <source>
        <dbReference type="EMBL" id="KAK5173714.1"/>
    </source>
</evidence>
<dbReference type="InterPro" id="IPR036770">
    <property type="entry name" value="Ankyrin_rpt-contain_sf"/>
</dbReference>
<name>A0AAV9PIH4_9PEZI</name>
<dbReference type="SUPFAM" id="SSF48403">
    <property type="entry name" value="Ankyrin repeat"/>
    <property type="match status" value="1"/>
</dbReference>
<accession>A0AAV9PIH4</accession>
<gene>
    <name evidence="5" type="ORF">LTR77_002395</name>
</gene>
<reference evidence="5 6" key="1">
    <citation type="submission" date="2023-08" db="EMBL/GenBank/DDBJ databases">
        <title>Black Yeasts Isolated from many extreme environments.</title>
        <authorList>
            <person name="Coleine C."/>
            <person name="Stajich J.E."/>
            <person name="Selbmann L."/>
        </authorList>
    </citation>
    <scope>NUCLEOTIDE SEQUENCE [LARGE SCALE GENOMIC DNA]</scope>
    <source>
        <strain evidence="5 6">CCFEE 5935</strain>
    </source>
</reference>
<feature type="compositionally biased region" description="Polar residues" evidence="4">
    <location>
        <begin position="8"/>
        <end position="18"/>
    </location>
</feature>
<dbReference type="EMBL" id="JAVRRT010000003">
    <property type="protein sequence ID" value="KAK5173714.1"/>
    <property type="molecule type" value="Genomic_DNA"/>
</dbReference>
<feature type="region of interest" description="Disordered" evidence="4">
    <location>
        <begin position="1"/>
        <end position="20"/>
    </location>
</feature>